<dbReference type="RefSeq" id="WP_133848183.1">
    <property type="nucleotide sequence ID" value="NZ_SNXZ01000001.1"/>
</dbReference>
<dbReference type="Proteomes" id="UP000295444">
    <property type="component" value="Unassembled WGS sequence"/>
</dbReference>
<organism evidence="1 2">
    <name type="scientific">Labedaea rhizosphaerae</name>
    <dbReference type="NCBI Taxonomy" id="598644"/>
    <lineage>
        <taxon>Bacteria</taxon>
        <taxon>Bacillati</taxon>
        <taxon>Actinomycetota</taxon>
        <taxon>Actinomycetes</taxon>
        <taxon>Pseudonocardiales</taxon>
        <taxon>Pseudonocardiaceae</taxon>
        <taxon>Labedaea</taxon>
    </lineage>
</organism>
<evidence type="ECO:0000313" key="2">
    <source>
        <dbReference type="Proteomes" id="UP000295444"/>
    </source>
</evidence>
<reference evidence="1 2" key="1">
    <citation type="submission" date="2019-03" db="EMBL/GenBank/DDBJ databases">
        <title>Genomic Encyclopedia of Type Strains, Phase IV (KMG-IV): sequencing the most valuable type-strain genomes for metagenomic binning, comparative biology and taxonomic classification.</title>
        <authorList>
            <person name="Goeker M."/>
        </authorList>
    </citation>
    <scope>NUCLEOTIDE SEQUENCE [LARGE SCALE GENOMIC DNA]</scope>
    <source>
        <strain evidence="1 2">DSM 45361</strain>
    </source>
</reference>
<name>A0A4R6SMQ3_LABRH</name>
<accession>A0A4R6SMQ3</accession>
<dbReference type="AlphaFoldDB" id="A0A4R6SMQ3"/>
<dbReference type="EMBL" id="SNXZ01000001">
    <property type="protein sequence ID" value="TDQ05429.1"/>
    <property type="molecule type" value="Genomic_DNA"/>
</dbReference>
<keyword evidence="2" id="KW-1185">Reference proteome</keyword>
<comment type="caution">
    <text evidence="1">The sequence shown here is derived from an EMBL/GenBank/DDBJ whole genome shotgun (WGS) entry which is preliminary data.</text>
</comment>
<sequence length="98" mass="11227">MAQWAVLIEQNTRVGDHDSWVVDEGHKVADRETGLELVEELMLSHHPGRFMTDEVGRSVFKVSDSEWLVVVEGRWREKASFRLTLAEHVGDFTAPRPL</sequence>
<protein>
    <submittedName>
        <fullName evidence="1">Uncharacterized protein</fullName>
    </submittedName>
</protein>
<evidence type="ECO:0000313" key="1">
    <source>
        <dbReference type="EMBL" id="TDQ05429.1"/>
    </source>
</evidence>
<proteinExistence type="predicted"/>
<dbReference type="OrthoDB" id="3698318at2"/>
<gene>
    <name evidence="1" type="ORF">EV186_1011399</name>
</gene>